<sequence length="29" mass="3345">MGDFDFYLFYPGLNCNTSSLTNLNSFSYI</sequence>
<accession>A0AAU8MM53</accession>
<reference evidence="1" key="1">
    <citation type="submission" date="2024-06" db="EMBL/GenBank/DDBJ databases">
        <title>Intestivirid acquisition increases across infancy in a wild primate population.</title>
        <authorList>
            <person name="Schneider-Creas I.A."/>
            <person name="Moya I.L."/>
            <person name="Chiou K.L."/>
            <person name="Baniel A."/>
            <person name="Azanaw Haile A."/>
            <person name="Kebede F."/>
            <person name="Abebe B."/>
            <person name="Snyder-Mackler N."/>
            <person name="Varsani A."/>
        </authorList>
    </citation>
    <scope>NUCLEOTIDE SEQUENCE</scope>
    <source>
        <strain evidence="1">Int_RNL_2018_0288_CRY</strain>
    </source>
</reference>
<dbReference type="EMBL" id="PP965500">
    <property type="protein sequence ID" value="XCO00599.1"/>
    <property type="molecule type" value="Genomic_DNA"/>
</dbReference>
<protein>
    <submittedName>
        <fullName evidence="1">Uncharacterized protein</fullName>
    </submittedName>
</protein>
<organism evidence="1">
    <name type="scientific">Geladintestivirus 2</name>
    <dbReference type="NCBI Taxonomy" id="3233134"/>
    <lineage>
        <taxon>Viruses</taxon>
        <taxon>Duplodnaviria</taxon>
        <taxon>Heunggongvirae</taxon>
        <taxon>Uroviricota</taxon>
        <taxon>Caudoviricetes</taxon>
        <taxon>Crassvirales</taxon>
    </lineage>
</organism>
<proteinExistence type="predicted"/>
<name>A0AAU8MM53_9CAUD</name>
<evidence type="ECO:0000313" key="1">
    <source>
        <dbReference type="EMBL" id="XCO00599.1"/>
    </source>
</evidence>